<dbReference type="Gene3D" id="3.50.50.60">
    <property type="entry name" value="FAD/NAD(P)-binding domain"/>
    <property type="match status" value="1"/>
</dbReference>
<accession>A0ABW6ABT8</accession>
<sequence>MKSIKTIAIIGGGPSGCALATLLQRKNKYKIAVFYLEKRPEIIVGESLVPAIMPFLQKLGIEEEMKTYSTYKPGASVWINKEEEATSPFSMGQGTLPPYAYNVPRKDFDKTVFNLAVKEGVQFFNQVAKIEKTGNGDQLKLSDDTIAAIGDYFNGQPDLIVDASGRSRTISRLLDIPTRTGKRKDVALFSHMTGTEPIEPFNIHLHRLEKGWNWRIPLPDRTSVGVVINPEHLKDYGATREERYDNYIQSEPTLKKFAGKGTRVTGVVQYDNYQLISKKMYGRNWVLTGDAGGFLDPIFSSGLFLAIKGAFRLADAIDKDMDGAFAQYQKEQMRELYVWQQLVDKWYSGQLFNLLKVGSDRMDSAIGRFLGPHIQKHLTRIFSGEAVYRWYSRRFLQFVMGGMLTLMKIGRLNPYKLKDFEVK</sequence>
<dbReference type="InterPro" id="IPR050816">
    <property type="entry name" value="Flavin-dep_Halogenase_NPB"/>
</dbReference>
<protein>
    <submittedName>
        <fullName evidence="1">NAD(P)/FAD-dependent oxidoreductase</fullName>
        <ecNumber evidence="1">1.-.-.-</ecNumber>
    </submittedName>
</protein>
<reference evidence="2" key="1">
    <citation type="journal article" date="2019" name="Int. J. Syst. Evol. Microbiol.">
        <title>The Global Catalogue of Microorganisms (GCM) 10K type strain sequencing project: providing services to taxonomists for standard genome sequencing and annotation.</title>
        <authorList>
            <consortium name="The Broad Institute Genomics Platform"/>
            <consortium name="The Broad Institute Genome Sequencing Center for Infectious Disease"/>
            <person name="Wu L."/>
            <person name="Ma J."/>
        </authorList>
    </citation>
    <scope>NUCLEOTIDE SEQUENCE [LARGE SCALE GENOMIC DNA]</scope>
    <source>
        <strain evidence="2">KCTC 23299</strain>
    </source>
</reference>
<keyword evidence="2" id="KW-1185">Reference proteome</keyword>
<dbReference type="InterPro" id="IPR036188">
    <property type="entry name" value="FAD/NAD-bd_sf"/>
</dbReference>
<dbReference type="Proteomes" id="UP001597511">
    <property type="component" value="Unassembled WGS sequence"/>
</dbReference>
<keyword evidence="1" id="KW-0560">Oxidoreductase</keyword>
<gene>
    <name evidence="1" type="ORF">ACFS6H_18155</name>
</gene>
<proteinExistence type="predicted"/>
<dbReference type="InterPro" id="IPR006905">
    <property type="entry name" value="Flavin_halogenase"/>
</dbReference>
<dbReference type="EMBL" id="JBHUOZ010000003">
    <property type="protein sequence ID" value="MFD2921648.1"/>
    <property type="molecule type" value="Genomic_DNA"/>
</dbReference>
<dbReference type="GO" id="GO:0016491">
    <property type="term" value="F:oxidoreductase activity"/>
    <property type="evidence" value="ECO:0007669"/>
    <property type="project" value="UniProtKB-KW"/>
</dbReference>
<dbReference type="SUPFAM" id="SSF51905">
    <property type="entry name" value="FAD/NAD(P)-binding domain"/>
    <property type="match status" value="1"/>
</dbReference>
<name>A0ABW6ABT8_9BACT</name>
<evidence type="ECO:0000313" key="2">
    <source>
        <dbReference type="Proteomes" id="UP001597511"/>
    </source>
</evidence>
<evidence type="ECO:0000313" key="1">
    <source>
        <dbReference type="EMBL" id="MFD2921648.1"/>
    </source>
</evidence>
<dbReference type="PANTHER" id="PTHR43747">
    <property type="entry name" value="FAD-BINDING PROTEIN"/>
    <property type="match status" value="1"/>
</dbReference>
<dbReference type="Pfam" id="PF04820">
    <property type="entry name" value="Trp_halogenase"/>
    <property type="match status" value="2"/>
</dbReference>
<comment type="caution">
    <text evidence="1">The sequence shown here is derived from an EMBL/GenBank/DDBJ whole genome shotgun (WGS) entry which is preliminary data.</text>
</comment>
<dbReference type="PANTHER" id="PTHR43747:SF1">
    <property type="entry name" value="SLR1998 PROTEIN"/>
    <property type="match status" value="1"/>
</dbReference>
<dbReference type="EC" id="1.-.-.-" evidence="1"/>
<dbReference type="RefSeq" id="WP_386102367.1">
    <property type="nucleotide sequence ID" value="NZ_JBHUOZ010000003.1"/>
</dbReference>
<organism evidence="1 2">
    <name type="scientific">Terrimonas rubra</name>
    <dbReference type="NCBI Taxonomy" id="1035890"/>
    <lineage>
        <taxon>Bacteria</taxon>
        <taxon>Pseudomonadati</taxon>
        <taxon>Bacteroidota</taxon>
        <taxon>Chitinophagia</taxon>
        <taxon>Chitinophagales</taxon>
        <taxon>Chitinophagaceae</taxon>
        <taxon>Terrimonas</taxon>
    </lineage>
</organism>